<dbReference type="EMBL" id="KZ678584">
    <property type="protein sequence ID" value="PSR78931.1"/>
    <property type="molecule type" value="Genomic_DNA"/>
</dbReference>
<dbReference type="AlphaFoldDB" id="A0A2T2ZXE3"/>
<evidence type="ECO:0000313" key="1">
    <source>
        <dbReference type="EMBL" id="PSR78931.1"/>
    </source>
</evidence>
<proteinExistence type="predicted"/>
<organism evidence="1 2">
    <name type="scientific">Coniella lustricola</name>
    <dbReference type="NCBI Taxonomy" id="2025994"/>
    <lineage>
        <taxon>Eukaryota</taxon>
        <taxon>Fungi</taxon>
        <taxon>Dikarya</taxon>
        <taxon>Ascomycota</taxon>
        <taxon>Pezizomycotina</taxon>
        <taxon>Sordariomycetes</taxon>
        <taxon>Sordariomycetidae</taxon>
        <taxon>Diaporthales</taxon>
        <taxon>Schizoparmaceae</taxon>
        <taxon>Coniella</taxon>
    </lineage>
</organism>
<reference evidence="1 2" key="1">
    <citation type="journal article" date="2018" name="Mycol. Prog.">
        <title>Coniella lustricola, a new species from submerged detritus.</title>
        <authorList>
            <person name="Raudabaugh D.B."/>
            <person name="Iturriaga T."/>
            <person name="Carver A."/>
            <person name="Mondo S."/>
            <person name="Pangilinan J."/>
            <person name="Lipzen A."/>
            <person name="He G."/>
            <person name="Amirebrahimi M."/>
            <person name="Grigoriev I.V."/>
            <person name="Miller A.N."/>
        </authorList>
    </citation>
    <scope>NUCLEOTIDE SEQUENCE [LARGE SCALE GENOMIC DNA]</scope>
    <source>
        <strain evidence="1 2">B22-T-1</strain>
    </source>
</reference>
<dbReference type="InParanoid" id="A0A2T2ZXE3"/>
<accession>A0A2T2ZXE3</accession>
<keyword evidence="2" id="KW-1185">Reference proteome</keyword>
<dbReference type="Proteomes" id="UP000241462">
    <property type="component" value="Unassembled WGS sequence"/>
</dbReference>
<protein>
    <submittedName>
        <fullName evidence="1">Uncharacterized protein</fullName>
    </submittedName>
</protein>
<sequence>MTRADSDSCGCNDRYCMDSLSRHESTQAPPHRVGGHFPSCGCSCHPICVEAARFPHKEASSKPARSMACCAPRMRATTGPRGPDNCDTSFRHTTRDYQLPHPKPFFFCTSLNRPSLWIAWSGTQSGLACVFRLRGRLTITQTWPCGFGCRAFLLLGHPPARPTTASRHPARPAPLPTLRPLCPACFFGPPRRARRGGGGRRRGKWTCAAH</sequence>
<evidence type="ECO:0000313" key="2">
    <source>
        <dbReference type="Proteomes" id="UP000241462"/>
    </source>
</evidence>
<name>A0A2T2ZXE3_9PEZI</name>
<gene>
    <name evidence="1" type="ORF">BD289DRAFT_109597</name>
</gene>